<sequence>MLSDDEARFAGRLSDLSQFALHAARDHGQGDSDRGVPEYLSAAVQTASVQSRADAEGDPGQMHRAFPHRALSAHDAADRGDGGAQDQLRSALDRRIAGAGGVADGDQYGDHQCRH</sequence>
<gene>
    <name evidence="2" type="ORF">SDC9_195850</name>
</gene>
<organism evidence="2">
    <name type="scientific">bioreactor metagenome</name>
    <dbReference type="NCBI Taxonomy" id="1076179"/>
    <lineage>
        <taxon>unclassified sequences</taxon>
        <taxon>metagenomes</taxon>
        <taxon>ecological metagenomes</taxon>
    </lineage>
</organism>
<dbReference type="EMBL" id="VSSQ01110373">
    <property type="protein sequence ID" value="MPN48245.1"/>
    <property type="molecule type" value="Genomic_DNA"/>
</dbReference>
<evidence type="ECO:0000256" key="1">
    <source>
        <dbReference type="SAM" id="MobiDB-lite"/>
    </source>
</evidence>
<accession>A0A645IA71</accession>
<dbReference type="AlphaFoldDB" id="A0A645IA71"/>
<name>A0A645IA71_9ZZZZ</name>
<proteinExistence type="predicted"/>
<protein>
    <submittedName>
        <fullName evidence="2">Uncharacterized protein</fullName>
    </submittedName>
</protein>
<reference evidence="2" key="1">
    <citation type="submission" date="2019-08" db="EMBL/GenBank/DDBJ databases">
        <authorList>
            <person name="Kucharzyk K."/>
            <person name="Murdoch R.W."/>
            <person name="Higgins S."/>
            <person name="Loffler F."/>
        </authorList>
    </citation>
    <scope>NUCLEOTIDE SEQUENCE</scope>
</reference>
<evidence type="ECO:0000313" key="2">
    <source>
        <dbReference type="EMBL" id="MPN48245.1"/>
    </source>
</evidence>
<feature type="region of interest" description="Disordered" evidence="1">
    <location>
        <begin position="44"/>
        <end position="115"/>
    </location>
</feature>
<comment type="caution">
    <text evidence="2">The sequence shown here is derived from an EMBL/GenBank/DDBJ whole genome shotgun (WGS) entry which is preliminary data.</text>
</comment>